<dbReference type="EMBL" id="LBSA01000006">
    <property type="protein sequence ID" value="KKQ10367.1"/>
    <property type="molecule type" value="Genomic_DNA"/>
</dbReference>
<dbReference type="AlphaFoldDB" id="A0A0G0EY22"/>
<reference evidence="2 3" key="1">
    <citation type="journal article" date="2015" name="Nature">
        <title>rRNA introns, odd ribosomes, and small enigmatic genomes across a large radiation of phyla.</title>
        <authorList>
            <person name="Brown C.T."/>
            <person name="Hug L.A."/>
            <person name="Thomas B.C."/>
            <person name="Sharon I."/>
            <person name="Castelle C.J."/>
            <person name="Singh A."/>
            <person name="Wilkins M.J."/>
            <person name="Williams K.H."/>
            <person name="Banfield J.F."/>
        </authorList>
    </citation>
    <scope>NUCLEOTIDE SEQUENCE [LARGE SCALE GENOMIC DNA]</scope>
</reference>
<feature type="transmembrane region" description="Helical" evidence="1">
    <location>
        <begin position="12"/>
        <end position="35"/>
    </location>
</feature>
<feature type="transmembrane region" description="Helical" evidence="1">
    <location>
        <begin position="304"/>
        <end position="322"/>
    </location>
</feature>
<accession>A0A0G0EY22</accession>
<organism evidence="2 3">
    <name type="scientific">Candidatus Daviesbacteria bacterium GW2011_GWB1_36_5</name>
    <dbReference type="NCBI Taxonomy" id="1618426"/>
    <lineage>
        <taxon>Bacteria</taxon>
        <taxon>Candidatus Daviesiibacteriota</taxon>
    </lineage>
</organism>
<keyword evidence="1" id="KW-0472">Membrane</keyword>
<gene>
    <name evidence="2" type="ORF">US19_C0006G0009</name>
</gene>
<feature type="transmembrane region" description="Helical" evidence="1">
    <location>
        <begin position="116"/>
        <end position="139"/>
    </location>
</feature>
<protein>
    <submittedName>
        <fullName evidence="2">Uncharacterized protein</fullName>
    </submittedName>
</protein>
<keyword evidence="1" id="KW-1133">Transmembrane helix</keyword>
<feature type="transmembrane region" description="Helical" evidence="1">
    <location>
        <begin position="166"/>
        <end position="198"/>
    </location>
</feature>
<feature type="transmembrane region" description="Helical" evidence="1">
    <location>
        <begin position="277"/>
        <end position="292"/>
    </location>
</feature>
<feature type="transmembrane region" description="Helical" evidence="1">
    <location>
        <begin position="210"/>
        <end position="227"/>
    </location>
</feature>
<name>A0A0G0EY22_9BACT</name>
<sequence length="512" mass="58886">MLTKISLDKGSLIILLLLIGFIFRLVMTSNGNFIFNIDNARDYVDVREMVVAGKLRLTGPTSAIDGFYNGPFWYYLLAVPFVLADGNPYGGVVMMIVLWAIGGFFLLKLVSRWGSIAIITAGLVWAFSNYMTLASVYSFNPHPVTFLTPLFIYLLEKYLVEKKGRYLIGTFVLAGLFFNFEMNFGVFTPVIIILSLLIYRKFTFLKRAEFWVGIVVFLLFLTPQVLFDLKHEFIMSKSIIKYLSANDGGAYNLAARFKLISDNFINTFIPTYFNQKNFVQLSLLIFFLILITQIRKKKIFDNKLVLISLIFILIPYIGYIFIPVTVNSWHLGAVCTATIILLGFIIGELNNLKKFGTLTALSILVAVGYFSYLNLIDFVSNFSKPNNDPSSFKNELVAIDYIYQSSGGKNFKVYTYLPSVIDYPYQYLIWWRGTRKYGYLPEDYAYLPNKPKYIGSKEKFENTKDIESSELVFLVKEPDRIKQRHLWENNFRDLTTVKKEMVGPIEIEIKSY</sequence>
<feature type="transmembrane region" description="Helical" evidence="1">
    <location>
        <begin position="89"/>
        <end position="109"/>
    </location>
</feature>
<proteinExistence type="predicted"/>
<evidence type="ECO:0000313" key="2">
    <source>
        <dbReference type="EMBL" id="KKQ10367.1"/>
    </source>
</evidence>
<keyword evidence="1" id="KW-0812">Transmembrane</keyword>
<evidence type="ECO:0000313" key="3">
    <source>
        <dbReference type="Proteomes" id="UP000034492"/>
    </source>
</evidence>
<evidence type="ECO:0000256" key="1">
    <source>
        <dbReference type="SAM" id="Phobius"/>
    </source>
</evidence>
<feature type="transmembrane region" description="Helical" evidence="1">
    <location>
        <begin position="328"/>
        <end position="346"/>
    </location>
</feature>
<dbReference type="Proteomes" id="UP000034492">
    <property type="component" value="Unassembled WGS sequence"/>
</dbReference>
<feature type="transmembrane region" description="Helical" evidence="1">
    <location>
        <begin position="358"/>
        <end position="376"/>
    </location>
</feature>
<comment type="caution">
    <text evidence="2">The sequence shown here is derived from an EMBL/GenBank/DDBJ whole genome shotgun (WGS) entry which is preliminary data.</text>
</comment>